<protein>
    <submittedName>
        <fullName evidence="1">Uncharacterized protein</fullName>
    </submittedName>
</protein>
<dbReference type="STRING" id="294935.ATN88_01580"/>
<dbReference type="EMBL" id="LNTY01000034">
    <property type="protein sequence ID" value="KXF81444.1"/>
    <property type="molecule type" value="Genomic_DNA"/>
</dbReference>
<dbReference type="Proteomes" id="UP000070529">
    <property type="component" value="Unassembled WGS sequence"/>
</dbReference>
<dbReference type="SUPFAM" id="SSF50998">
    <property type="entry name" value="Quinoprotein alcohol dehydrogenase-like"/>
    <property type="match status" value="1"/>
</dbReference>
<name>A0A135I7T4_9GAMM</name>
<keyword evidence="2" id="KW-1185">Reference proteome</keyword>
<dbReference type="Gene3D" id="2.130.10.10">
    <property type="entry name" value="YVTN repeat-like/Quinoprotein amine dehydrogenase"/>
    <property type="match status" value="2"/>
</dbReference>
<accession>A0A135I7T4</accession>
<evidence type="ECO:0000313" key="2">
    <source>
        <dbReference type="Proteomes" id="UP000070529"/>
    </source>
</evidence>
<comment type="caution">
    <text evidence="1">The sequence shown here is derived from an EMBL/GenBank/DDBJ whole genome shotgun (WGS) entry which is preliminary data.</text>
</comment>
<dbReference type="AlphaFoldDB" id="A0A135I7T4"/>
<proteinExistence type="predicted"/>
<sequence>MRSRSRSPILTCCLAVLFFLIVLLPSSKLFASPFFLQFPFNDAAISHPVKTMAYIEENGIWLLDDAGQVSFYDGTYIQSLSDFVPDVPPVSDLGVVDNTLLLLIDKKLHLYDMASGEVTVSYFASGLDINDIEVWSNDLLVASTTGVYRLDLRNERVEHVHDAVLARIYRVDSGFIGDTGSQLIELNSGKTLYRYSGTQPISDVEVWDNKLLVGNNGGIHVIRGDTITQSFFRDERVFAIEKTGEGIWVGTDAGIYLAKSEGEELHFAQMNKTSIDTFSFLGKKVTAFAKGLEGDMWIASENGLNYRSSILSGLHRLPVGHLNGEMADAGVSSFINGYGNFYISARNKLVKLSNTLEPIKAKTFNFSIQSLAALENTIWVASASGLYAYHPDSLEKQSDALPEALRNIPIDKLLADSHSLWISSENRILRYWPKTQTLIDFDTWWSDSQEARLLSLLDLDEDGIWLGTTHGLIRYFDGSFNNVLSHEEMGAVKALSVGSNDLIWMVASQGVYRYAIDDKAKPVQVLDHSENGRILCASTQNNAITYITTKGVFRNHRGQTLKQSVLTTHLTSQSVRYFCDMSAQATYFAGDLGAFYLSTETLNKLFNLPLRPSFVSTVYVDKQPYRLGPVGESVVVSMPAKSTATIDISQMPFNVREGVTYQLLGSGSDTWHTTKDNHLVFSALDSGDYSS</sequence>
<gene>
    <name evidence="1" type="ORF">ATN88_01580</name>
</gene>
<evidence type="ECO:0000313" key="1">
    <source>
        <dbReference type="EMBL" id="KXF81444.1"/>
    </source>
</evidence>
<dbReference type="InterPro" id="IPR015943">
    <property type="entry name" value="WD40/YVTN_repeat-like_dom_sf"/>
</dbReference>
<dbReference type="InterPro" id="IPR011047">
    <property type="entry name" value="Quinoprotein_ADH-like_sf"/>
</dbReference>
<reference evidence="1 2" key="1">
    <citation type="submission" date="2015-11" db="EMBL/GenBank/DDBJ databases">
        <title>Genomic Taxonomy of the Vibrionaceae.</title>
        <authorList>
            <person name="Gomez-Gil B."/>
            <person name="Enciso-Ibarra J."/>
        </authorList>
    </citation>
    <scope>NUCLEOTIDE SEQUENCE [LARGE SCALE GENOMIC DNA]</scope>
    <source>
        <strain evidence="1 2">CAIM 912</strain>
    </source>
</reference>
<organism evidence="1 2">
    <name type="scientific">Enterovibrio coralii</name>
    <dbReference type="NCBI Taxonomy" id="294935"/>
    <lineage>
        <taxon>Bacteria</taxon>
        <taxon>Pseudomonadati</taxon>
        <taxon>Pseudomonadota</taxon>
        <taxon>Gammaproteobacteria</taxon>
        <taxon>Vibrionales</taxon>
        <taxon>Vibrionaceae</taxon>
        <taxon>Enterovibrio</taxon>
    </lineage>
</organism>